<dbReference type="Pfam" id="PF14310">
    <property type="entry name" value="Fn3-like"/>
    <property type="match status" value="1"/>
</dbReference>
<evidence type="ECO:0000256" key="19">
    <source>
        <dbReference type="SAM" id="SignalP"/>
    </source>
</evidence>
<dbReference type="InterPro" id="IPR050288">
    <property type="entry name" value="Cellulose_deg_GH3"/>
</dbReference>
<dbReference type="SUPFAM" id="SSF52279">
    <property type="entry name" value="Beta-D-glucan exohydrolase, C-terminal domain"/>
    <property type="match status" value="1"/>
</dbReference>
<evidence type="ECO:0000256" key="10">
    <source>
        <dbReference type="ARBA" id="ARBA00023180"/>
    </source>
</evidence>
<evidence type="ECO:0000256" key="14">
    <source>
        <dbReference type="ARBA" id="ARBA00024983"/>
    </source>
</evidence>
<evidence type="ECO:0000256" key="13">
    <source>
        <dbReference type="ARBA" id="ARBA00023326"/>
    </source>
</evidence>
<dbReference type="SUPFAM" id="SSF51445">
    <property type="entry name" value="(Trans)glycosidases"/>
    <property type="match status" value="1"/>
</dbReference>
<feature type="signal peptide" evidence="19">
    <location>
        <begin position="1"/>
        <end position="20"/>
    </location>
</feature>
<dbReference type="InterPro" id="IPR026891">
    <property type="entry name" value="Fn3-like"/>
</dbReference>
<evidence type="ECO:0000256" key="5">
    <source>
        <dbReference type="ARBA" id="ARBA00012744"/>
    </source>
</evidence>
<evidence type="ECO:0000256" key="3">
    <source>
        <dbReference type="ARBA" id="ARBA00004987"/>
    </source>
</evidence>
<keyword evidence="9" id="KW-0136">Cellulose degradation</keyword>
<comment type="similarity">
    <text evidence="4">Belongs to the glycosyl hydrolase 3 family.</text>
</comment>
<dbReference type="FunFam" id="3.20.20.300:FF:000002">
    <property type="entry name" value="Probable beta-glucosidase"/>
    <property type="match status" value="1"/>
</dbReference>
<evidence type="ECO:0000256" key="12">
    <source>
        <dbReference type="ARBA" id="ARBA00023295"/>
    </source>
</evidence>
<keyword evidence="8 21" id="KW-0378">Hydrolase</keyword>
<dbReference type="Pfam" id="PF01915">
    <property type="entry name" value="Glyco_hydro_3_C"/>
    <property type="match status" value="1"/>
</dbReference>
<keyword evidence="22" id="KW-1185">Reference proteome</keyword>
<evidence type="ECO:0000256" key="2">
    <source>
        <dbReference type="ARBA" id="ARBA00004613"/>
    </source>
</evidence>
<dbReference type="InterPro" id="IPR013783">
    <property type="entry name" value="Ig-like_fold"/>
</dbReference>
<evidence type="ECO:0000313" key="21">
    <source>
        <dbReference type="EMBL" id="CRL20762.1"/>
    </source>
</evidence>
<comment type="subcellular location">
    <subcellularLocation>
        <location evidence="2">Secreted</location>
    </subcellularLocation>
</comment>
<dbReference type="Gene3D" id="3.20.20.300">
    <property type="entry name" value="Glycoside hydrolase, family 3, N-terminal domain"/>
    <property type="match status" value="1"/>
</dbReference>
<evidence type="ECO:0000256" key="4">
    <source>
        <dbReference type="ARBA" id="ARBA00005336"/>
    </source>
</evidence>
<keyword evidence="12" id="KW-0326">Glycosidase</keyword>
<keyword evidence="7 19" id="KW-0732">Signal</keyword>
<sequence length="796" mass="86537">MVRISLFLSTCLSLVLQCSALAPAATGLSYVVPPPAADGGKAWKAAHSRAQGLVAQMTLQEKVNLVTGQEGHCAGQTGNITRLGIPQMCFQDGPAGPRPGNIQFPSGVTTAATWDVDLIYARSLAMGKEFYDLGIHVAMGIITGGPLGRSPRGGRNWEGWYADPYATGIASWHGVKGLRDSGVQALAKHFIGYEQETFRNPFNFTEPYSIYNASEQVPISSNIDDKTTHEIYMWSFAEAIRAGVTHIMCGYNAVNGTHSCANSESNNKLLKTELNFQGALVSDWGATWGTQGFVEGGLDANMPGSGFGNILGPFYDKELYNMVQNGTIKEARLDDMVNRMIIPFIVSGQIDKPLPSTVTTIPGMINRPVAASAEVDGKKLSAVEIARKISADGTVLLKNTGALPLRSPKNIAIIGQDAGPNPLGIQGCGALYRNCGILQNNGTLSLGGGSGYTWANNLVTPLEAIQAKARETNAFLQYVIDNTAEDLVYDILTGTGLAISPPDVCLVFADRYQRENMDRNDLSLNIGNWTRSEDIVLETAANCNNTIVVLHVGGPVIMEAWIDNPNVTAVLAPLYPGEQTGPGLVDILWGDVSPSAKLPFTVGRSESDYPSHTISEEHSIAPQADFTEKLKIDYRWFDTYNITPRFEFGFGLSYTAFEYSNIKIDSKESSDKHSIQATNEEFVGQTAGQSIYDVIATVTADITNTGKHTGSEVAQLYVEFPESEEEPPKQLRGFTKIKNMEPGHRRKASFPIRRKDVMIWDVTEQKWRFPKGESVKFYVGASSRNLPLKIAHSLNL</sequence>
<reference evidence="21 22" key="1">
    <citation type="journal article" date="2014" name="Nat. Commun.">
        <title>Multiple recent horizontal transfers of a large genomic region in cheese making fungi.</title>
        <authorList>
            <person name="Cheeseman K."/>
            <person name="Ropars J."/>
            <person name="Renault P."/>
            <person name="Dupont J."/>
            <person name="Gouzy J."/>
            <person name="Branca A."/>
            <person name="Abraham A.L."/>
            <person name="Ceppi M."/>
            <person name="Conseiller E."/>
            <person name="Debuchy R."/>
            <person name="Malagnac F."/>
            <person name="Goarin A."/>
            <person name="Silar P."/>
            <person name="Lacoste S."/>
            <person name="Sallet E."/>
            <person name="Bensimon A."/>
            <person name="Giraud T."/>
            <person name="Brygoo Y."/>
        </authorList>
    </citation>
    <scope>NUCLEOTIDE SEQUENCE [LARGE SCALE GENOMIC DNA]</scope>
    <source>
        <strain evidence="22">FM 013</strain>
    </source>
</reference>
<evidence type="ECO:0000256" key="9">
    <source>
        <dbReference type="ARBA" id="ARBA00023001"/>
    </source>
</evidence>
<evidence type="ECO:0000256" key="7">
    <source>
        <dbReference type="ARBA" id="ARBA00022729"/>
    </source>
</evidence>
<dbReference type="Pfam" id="PF00933">
    <property type="entry name" value="Glyco_hydro_3"/>
    <property type="match status" value="1"/>
</dbReference>
<gene>
    <name evidence="21" type="ORF">PCAMFM013_S004g000703</name>
</gene>
<dbReference type="STRING" id="1429867.A0A0G4P375"/>
<evidence type="ECO:0000256" key="16">
    <source>
        <dbReference type="ARBA" id="ARBA00041276"/>
    </source>
</evidence>
<dbReference type="Gene3D" id="3.40.50.1700">
    <property type="entry name" value="Glycoside hydrolase family 3 C-terminal domain"/>
    <property type="match status" value="1"/>
</dbReference>
<evidence type="ECO:0000256" key="18">
    <source>
        <dbReference type="ARBA" id="ARBA00041808"/>
    </source>
</evidence>
<dbReference type="EMBL" id="HG793137">
    <property type="protein sequence ID" value="CRL20762.1"/>
    <property type="molecule type" value="Genomic_DNA"/>
</dbReference>
<evidence type="ECO:0000256" key="6">
    <source>
        <dbReference type="ARBA" id="ARBA00022525"/>
    </source>
</evidence>
<dbReference type="InterPro" id="IPR036962">
    <property type="entry name" value="Glyco_hydro_3_N_sf"/>
</dbReference>
<dbReference type="InterPro" id="IPR036881">
    <property type="entry name" value="Glyco_hydro_3_C_sf"/>
</dbReference>
<feature type="domain" description="Fibronectin type III-like" evidence="20">
    <location>
        <begin position="712"/>
        <end position="783"/>
    </location>
</feature>
<keyword evidence="11" id="KW-0119">Carbohydrate metabolism</keyword>
<evidence type="ECO:0000256" key="17">
    <source>
        <dbReference type="ARBA" id="ARBA00041601"/>
    </source>
</evidence>
<dbReference type="GO" id="GO:0030245">
    <property type="term" value="P:cellulose catabolic process"/>
    <property type="evidence" value="ECO:0007669"/>
    <property type="project" value="UniProtKB-KW"/>
</dbReference>
<keyword evidence="10" id="KW-0325">Glycoprotein</keyword>
<dbReference type="GO" id="GO:0005576">
    <property type="term" value="C:extracellular region"/>
    <property type="evidence" value="ECO:0007669"/>
    <property type="project" value="UniProtKB-SubCell"/>
</dbReference>
<evidence type="ECO:0000313" key="22">
    <source>
        <dbReference type="Proteomes" id="UP000053732"/>
    </source>
</evidence>
<dbReference type="EC" id="3.2.1.21" evidence="5"/>
<keyword evidence="13" id="KW-0624">Polysaccharide degradation</keyword>
<dbReference type="Gene3D" id="2.60.40.10">
    <property type="entry name" value="Immunoglobulins"/>
    <property type="match status" value="1"/>
</dbReference>
<dbReference type="SMART" id="SM01217">
    <property type="entry name" value="Fn3_like"/>
    <property type="match status" value="1"/>
</dbReference>
<comment type="pathway">
    <text evidence="3">Glycan metabolism; cellulose degradation.</text>
</comment>
<dbReference type="InterPro" id="IPR017853">
    <property type="entry name" value="GH"/>
</dbReference>
<evidence type="ECO:0000256" key="11">
    <source>
        <dbReference type="ARBA" id="ARBA00023277"/>
    </source>
</evidence>
<evidence type="ECO:0000256" key="15">
    <source>
        <dbReference type="ARBA" id="ARBA00039579"/>
    </source>
</evidence>
<evidence type="ECO:0000256" key="8">
    <source>
        <dbReference type="ARBA" id="ARBA00022801"/>
    </source>
</evidence>
<proteinExistence type="inferred from homology"/>
<dbReference type="Proteomes" id="UP000053732">
    <property type="component" value="Unassembled WGS sequence"/>
</dbReference>
<dbReference type="InterPro" id="IPR001764">
    <property type="entry name" value="Glyco_hydro_3_N"/>
</dbReference>
<protein>
    <recommendedName>
        <fullName evidence="15">Probable beta-glucosidase G</fullName>
        <ecNumber evidence="5">3.2.1.21</ecNumber>
    </recommendedName>
    <alternativeName>
        <fullName evidence="16">Beta-D-glucoside glucohydrolase G</fullName>
    </alternativeName>
    <alternativeName>
        <fullName evidence="17">Cellobiase G</fullName>
    </alternativeName>
    <alternativeName>
        <fullName evidence="18">Gentiobiase G</fullName>
    </alternativeName>
</protein>
<dbReference type="InterPro" id="IPR002772">
    <property type="entry name" value="Glyco_hydro_3_C"/>
</dbReference>
<dbReference type="GO" id="GO:0008422">
    <property type="term" value="F:beta-glucosidase activity"/>
    <property type="evidence" value="ECO:0007669"/>
    <property type="project" value="UniProtKB-EC"/>
</dbReference>
<dbReference type="PANTHER" id="PTHR42715">
    <property type="entry name" value="BETA-GLUCOSIDASE"/>
    <property type="match status" value="1"/>
</dbReference>
<organism evidence="21 22">
    <name type="scientific">Penicillium camemberti (strain FM 013)</name>
    <dbReference type="NCBI Taxonomy" id="1429867"/>
    <lineage>
        <taxon>Eukaryota</taxon>
        <taxon>Fungi</taxon>
        <taxon>Dikarya</taxon>
        <taxon>Ascomycota</taxon>
        <taxon>Pezizomycotina</taxon>
        <taxon>Eurotiomycetes</taxon>
        <taxon>Eurotiomycetidae</taxon>
        <taxon>Eurotiales</taxon>
        <taxon>Aspergillaceae</taxon>
        <taxon>Penicillium</taxon>
    </lineage>
</organism>
<dbReference type="PRINTS" id="PR00133">
    <property type="entry name" value="GLHYDRLASE3"/>
</dbReference>
<evidence type="ECO:0000259" key="20">
    <source>
        <dbReference type="SMART" id="SM01217"/>
    </source>
</evidence>
<evidence type="ECO:0000256" key="1">
    <source>
        <dbReference type="ARBA" id="ARBA00000448"/>
    </source>
</evidence>
<comment type="function">
    <text evidence="14">Beta-glucosidases are one of a number of cellulolytic enzymes involved in the degradation of cellulosic biomass. Catalyzes the last step releasing glucose from the inhibitory cellobiose.</text>
</comment>
<dbReference type="AlphaFoldDB" id="A0A0G4P375"/>
<accession>A0A0G4P375</accession>
<name>A0A0G4P375_PENC3</name>
<feature type="chain" id="PRO_5005194997" description="Probable beta-glucosidase G" evidence="19">
    <location>
        <begin position="21"/>
        <end position="796"/>
    </location>
</feature>
<keyword evidence="6" id="KW-0964">Secreted</keyword>
<dbReference type="PANTHER" id="PTHR42715:SF12">
    <property type="entry name" value="BETA-GLUCOSIDASE G-RELATED"/>
    <property type="match status" value="1"/>
</dbReference>
<comment type="catalytic activity">
    <reaction evidence="1">
        <text>Hydrolysis of terminal, non-reducing beta-D-glucosyl residues with release of beta-D-glucose.</text>
        <dbReference type="EC" id="3.2.1.21"/>
    </reaction>
</comment>